<gene>
    <name evidence="2" type="ORF">M437DRAFT_70540</name>
</gene>
<feature type="region of interest" description="Disordered" evidence="1">
    <location>
        <begin position="314"/>
        <end position="337"/>
    </location>
</feature>
<feature type="compositionally biased region" description="Polar residues" evidence="1">
    <location>
        <begin position="8"/>
        <end position="18"/>
    </location>
</feature>
<organism evidence="2 3">
    <name type="scientific">Aureobasidium melanogenum (strain CBS 110374)</name>
    <name type="common">Aureobasidium pullulans var. melanogenum</name>
    <dbReference type="NCBI Taxonomy" id="1043003"/>
    <lineage>
        <taxon>Eukaryota</taxon>
        <taxon>Fungi</taxon>
        <taxon>Dikarya</taxon>
        <taxon>Ascomycota</taxon>
        <taxon>Pezizomycotina</taxon>
        <taxon>Dothideomycetes</taxon>
        <taxon>Dothideomycetidae</taxon>
        <taxon>Dothideales</taxon>
        <taxon>Saccotheciaceae</taxon>
        <taxon>Aureobasidium</taxon>
    </lineage>
</organism>
<accession>A0A074VBQ3</accession>
<dbReference type="STRING" id="1043003.A0A074VBQ3"/>
<dbReference type="RefSeq" id="XP_040874797.1">
    <property type="nucleotide sequence ID" value="XM_041025486.1"/>
</dbReference>
<dbReference type="EMBL" id="KL584871">
    <property type="protein sequence ID" value="KEQ57773.1"/>
    <property type="molecule type" value="Genomic_DNA"/>
</dbReference>
<dbReference type="AlphaFoldDB" id="A0A074VBQ3"/>
<reference evidence="2 3" key="1">
    <citation type="journal article" date="2014" name="BMC Genomics">
        <title>Genome sequencing of four Aureobasidium pullulans varieties: biotechnological potential, stress tolerance, and description of new species.</title>
        <authorList>
            <person name="Gostin Ar C."/>
            <person name="Ohm R.A."/>
            <person name="Kogej T."/>
            <person name="Sonjak S."/>
            <person name="Turk M."/>
            <person name="Zajc J."/>
            <person name="Zalar P."/>
            <person name="Grube M."/>
            <person name="Sun H."/>
            <person name="Han J."/>
            <person name="Sharma A."/>
            <person name="Chiniquy J."/>
            <person name="Ngan C.Y."/>
            <person name="Lipzen A."/>
            <person name="Barry K."/>
            <person name="Grigoriev I.V."/>
            <person name="Gunde-Cimerman N."/>
        </authorList>
    </citation>
    <scope>NUCLEOTIDE SEQUENCE [LARGE SCALE GENOMIC DNA]</scope>
    <source>
        <strain evidence="2 3">CBS 110374</strain>
    </source>
</reference>
<dbReference type="Proteomes" id="UP000030672">
    <property type="component" value="Unassembled WGS sequence"/>
</dbReference>
<proteinExistence type="predicted"/>
<protein>
    <submittedName>
        <fullName evidence="2">Uncharacterized protein</fullName>
    </submittedName>
</protein>
<feature type="region of interest" description="Disordered" evidence="1">
    <location>
        <begin position="1"/>
        <end position="42"/>
    </location>
</feature>
<dbReference type="HOGENOM" id="CLU_823819_0_0_1"/>
<evidence type="ECO:0000256" key="1">
    <source>
        <dbReference type="SAM" id="MobiDB-lite"/>
    </source>
</evidence>
<name>A0A074VBQ3_AURM1</name>
<feature type="compositionally biased region" description="Basic and acidic residues" evidence="1">
    <location>
        <begin position="23"/>
        <end position="35"/>
    </location>
</feature>
<evidence type="ECO:0000313" key="3">
    <source>
        <dbReference type="Proteomes" id="UP000030672"/>
    </source>
</evidence>
<dbReference type="GeneID" id="63918859"/>
<feature type="region of interest" description="Disordered" evidence="1">
    <location>
        <begin position="163"/>
        <end position="195"/>
    </location>
</feature>
<sequence length="337" mass="37309">MRPRTELRLQQSSLNSSIRHSRRESTWPELSKKPDCPITSSQTSARLHTSIRHMQAAYCYRTWLKARSRASPFILSKRKGQASIVAPTSFLNVWTQEIKKAFHAATLCEYKSLSITAKDKAAAKFERREARAPPRKLKTIMTHGLLMCFTREQLYELPRPTRTRKATQPVAMRRGTRKSLKASKPVIKDASADSEDEIPAKRPITMKRGKIVYPTEEEIRNVSSILVSADAAAAVPENTTANTLKRAATEPGSDFDELASDHERIKVDIEVTHAVKPSVPTVLSVDPVVKTYIVNDSDTVDVSTDIHMAVDKASDAGASDVPSNVASAATSGDHDDF</sequence>
<keyword evidence="3" id="KW-1185">Reference proteome</keyword>
<evidence type="ECO:0000313" key="2">
    <source>
        <dbReference type="EMBL" id="KEQ57773.1"/>
    </source>
</evidence>
<feature type="compositionally biased region" description="Polar residues" evidence="1">
    <location>
        <begin position="321"/>
        <end position="330"/>
    </location>
</feature>